<reference evidence="3 4" key="1">
    <citation type="submission" date="2023-05" db="EMBL/GenBank/DDBJ databases">
        <title>Genome sequence of Pinibacter sp. MAH-24.</title>
        <authorList>
            <person name="Huq M.A."/>
        </authorList>
    </citation>
    <scope>NUCLEOTIDE SEQUENCE [LARGE SCALE GENOMIC DNA]</scope>
    <source>
        <strain evidence="3 4">MAH-24</strain>
    </source>
</reference>
<evidence type="ECO:0000256" key="1">
    <source>
        <dbReference type="RuleBase" id="RU000481"/>
    </source>
</evidence>
<gene>
    <name evidence="3" type="ORF">QJ048_14660</name>
</gene>
<comment type="similarity">
    <text evidence="1">Belongs to the class-I pyridoxal-phosphate-dependent aminotransferase family.</text>
</comment>
<dbReference type="EC" id="2.6.1.-" evidence="1"/>
<protein>
    <recommendedName>
        <fullName evidence="1">Aminotransferase</fullName>
        <ecNumber evidence="1">2.6.1.-</ecNumber>
    </recommendedName>
</protein>
<dbReference type="Gene3D" id="3.40.640.10">
    <property type="entry name" value="Type I PLP-dependent aspartate aminotransferase-like (Major domain)"/>
    <property type="match status" value="1"/>
</dbReference>
<dbReference type="PANTHER" id="PTHR43510:SF1">
    <property type="entry name" value="AMINOTRANSFERASE FUNCTION, HYPOTHETICAL (EUROFUNG)"/>
    <property type="match status" value="1"/>
</dbReference>
<dbReference type="GO" id="GO:0008483">
    <property type="term" value="F:transaminase activity"/>
    <property type="evidence" value="ECO:0007669"/>
    <property type="project" value="UniProtKB-KW"/>
</dbReference>
<keyword evidence="1" id="KW-0808">Transferase</keyword>
<keyword evidence="4" id="KW-1185">Reference proteome</keyword>
<dbReference type="Pfam" id="PF00155">
    <property type="entry name" value="Aminotran_1_2"/>
    <property type="match status" value="1"/>
</dbReference>
<dbReference type="InterPro" id="IPR004838">
    <property type="entry name" value="NHTrfase_class1_PyrdxlP-BS"/>
</dbReference>
<dbReference type="Proteomes" id="UP001226434">
    <property type="component" value="Unassembled WGS sequence"/>
</dbReference>
<comment type="cofactor">
    <cofactor evidence="1">
        <name>pyridoxal 5'-phosphate</name>
        <dbReference type="ChEBI" id="CHEBI:597326"/>
    </cofactor>
</comment>
<proteinExistence type="inferred from homology"/>
<dbReference type="CDD" id="cd00609">
    <property type="entry name" value="AAT_like"/>
    <property type="match status" value="1"/>
</dbReference>
<name>A0ABT6REY6_9BACT</name>
<dbReference type="RefSeq" id="WP_282335134.1">
    <property type="nucleotide sequence ID" value="NZ_JASBRG010000007.1"/>
</dbReference>
<keyword evidence="1 3" id="KW-0032">Aminotransferase</keyword>
<dbReference type="InterPro" id="IPR004839">
    <property type="entry name" value="Aminotransferase_I/II_large"/>
</dbReference>
<sequence length="369" mass="42211">MLYKRMPIEIEAPEGFGYENIDCNLSESSFTDQRLSDLGININDLVLLYGDHKGKPELRELLANEIGLSSEDVLITSGAAMALFIVATSLLNKGDHLVVAKSNYATNLETPRAIGADISFLELKFENSFDLDIEELKQKITPQTKLVSLTYPHNPTGVMIDENKLRAIIAIVEKNNTYLLLDETYREMSFVEKLPVAATLSDRVISISSMSKSYGLPGIRIGWMFSKNKRLMETFLAAKEQICITNSVIDEEIAFHYLKRKEELFAPNMQTIVKNFSILKQFMEQQNVLEWVEPKGGCVCFPRIKKEINVDTDKFHDILLNKYKTYIGRGHWFEEDARYMRIGYSWDKTEKLEKGLRNILKAIEESKIP</sequence>
<evidence type="ECO:0000259" key="2">
    <source>
        <dbReference type="Pfam" id="PF00155"/>
    </source>
</evidence>
<comment type="caution">
    <text evidence="3">The sequence shown here is derived from an EMBL/GenBank/DDBJ whole genome shotgun (WGS) entry which is preliminary data.</text>
</comment>
<dbReference type="InterPro" id="IPR015424">
    <property type="entry name" value="PyrdxlP-dep_Trfase"/>
</dbReference>
<dbReference type="PANTHER" id="PTHR43510">
    <property type="entry name" value="AMINOTRANSFERASE FUNCTION, HYPOTHETICAL (EUROFUNG)"/>
    <property type="match status" value="1"/>
</dbReference>
<accession>A0ABT6REY6</accession>
<dbReference type="Gene3D" id="3.90.1150.10">
    <property type="entry name" value="Aspartate Aminotransferase, domain 1"/>
    <property type="match status" value="1"/>
</dbReference>
<dbReference type="InterPro" id="IPR015422">
    <property type="entry name" value="PyrdxlP-dep_Trfase_small"/>
</dbReference>
<dbReference type="EMBL" id="JASBRG010000007">
    <property type="protein sequence ID" value="MDI3321031.1"/>
    <property type="molecule type" value="Genomic_DNA"/>
</dbReference>
<dbReference type="SUPFAM" id="SSF53383">
    <property type="entry name" value="PLP-dependent transferases"/>
    <property type="match status" value="1"/>
</dbReference>
<evidence type="ECO:0000313" key="4">
    <source>
        <dbReference type="Proteomes" id="UP001226434"/>
    </source>
</evidence>
<dbReference type="InterPro" id="IPR015421">
    <property type="entry name" value="PyrdxlP-dep_Trfase_major"/>
</dbReference>
<dbReference type="PROSITE" id="PS00105">
    <property type="entry name" value="AA_TRANSFER_CLASS_1"/>
    <property type="match status" value="1"/>
</dbReference>
<evidence type="ECO:0000313" key="3">
    <source>
        <dbReference type="EMBL" id="MDI3321031.1"/>
    </source>
</evidence>
<organism evidence="3 4">
    <name type="scientific">Pinibacter soli</name>
    <dbReference type="NCBI Taxonomy" id="3044211"/>
    <lineage>
        <taxon>Bacteria</taxon>
        <taxon>Pseudomonadati</taxon>
        <taxon>Bacteroidota</taxon>
        <taxon>Chitinophagia</taxon>
        <taxon>Chitinophagales</taxon>
        <taxon>Chitinophagaceae</taxon>
        <taxon>Pinibacter</taxon>
    </lineage>
</organism>
<feature type="domain" description="Aminotransferase class I/classII large" evidence="2">
    <location>
        <begin position="41"/>
        <end position="357"/>
    </location>
</feature>